<sequence>MSDDQTYRLERMTWEEAETAFKAADYVALPCGSTEQHSLHLPMSVDTLRSSHLTDELAERAHAHGLELLVLPPLPYGYSEHHLSFSGTITIDADTYQDIVVDIGRSVKEHGADRFLITNFHAGNIEPHKLAIDRLQRDHDLPTRYVNWTDFAREELEERFGDNWGHAGEHETSVIEHYRPELVRQEKKRPQTMHGTSDSERFRYFDDLTDEGGLGDPTASDPAFVADVVEETTERILKDLSDDE</sequence>
<dbReference type="PANTHER" id="PTHR35005:SF1">
    <property type="entry name" value="2-AMINO-5-FORMYLAMINO-6-RIBOSYLAMINOPYRIMIDIN-4(3H)-ONE 5'-MONOPHOSPHATE DEFORMYLASE"/>
    <property type="match status" value="1"/>
</dbReference>
<comment type="caution">
    <text evidence="5">The sequence shown here is derived from an EMBL/GenBank/DDBJ whole genome shotgun (WGS) entry which is preliminary data.</text>
</comment>
<reference evidence="5" key="2">
    <citation type="submission" date="2020-09" db="EMBL/GenBank/DDBJ databases">
        <authorList>
            <person name="Sun Q."/>
            <person name="Ohkuma M."/>
        </authorList>
    </citation>
    <scope>NUCLEOTIDE SEQUENCE</scope>
    <source>
        <strain evidence="5">JCM 19596</strain>
    </source>
</reference>
<name>A0A830F5U0_9EURY</name>
<dbReference type="GO" id="GO:0046872">
    <property type="term" value="F:metal ion binding"/>
    <property type="evidence" value="ECO:0007669"/>
    <property type="project" value="UniProtKB-KW"/>
</dbReference>
<dbReference type="SUPFAM" id="SSF102215">
    <property type="entry name" value="Creatininase"/>
    <property type="match status" value="1"/>
</dbReference>
<gene>
    <name evidence="5" type="ORF">GCM10009039_25180</name>
</gene>
<keyword evidence="6" id="KW-1185">Reference proteome</keyword>
<comment type="cofactor">
    <cofactor evidence="1">
        <name>Zn(2+)</name>
        <dbReference type="ChEBI" id="CHEBI:29105"/>
    </cofactor>
</comment>
<evidence type="ECO:0000313" key="5">
    <source>
        <dbReference type="EMBL" id="GGL66205.1"/>
    </source>
</evidence>
<evidence type="ECO:0000313" key="6">
    <source>
        <dbReference type="Proteomes" id="UP000607197"/>
    </source>
</evidence>
<dbReference type="InterPro" id="IPR024087">
    <property type="entry name" value="Creatininase-like_sf"/>
</dbReference>
<dbReference type="Gene3D" id="3.40.50.10310">
    <property type="entry name" value="Creatininase"/>
    <property type="match status" value="1"/>
</dbReference>
<keyword evidence="3" id="KW-0378">Hydrolase</keyword>
<dbReference type="InterPro" id="IPR003785">
    <property type="entry name" value="Creatininase/forma_Hydrolase"/>
</dbReference>
<dbReference type="AlphaFoldDB" id="A0A830F5U0"/>
<evidence type="ECO:0000256" key="1">
    <source>
        <dbReference type="ARBA" id="ARBA00001947"/>
    </source>
</evidence>
<evidence type="ECO:0000256" key="4">
    <source>
        <dbReference type="ARBA" id="ARBA00022833"/>
    </source>
</evidence>
<dbReference type="GO" id="GO:0009231">
    <property type="term" value="P:riboflavin biosynthetic process"/>
    <property type="evidence" value="ECO:0007669"/>
    <property type="project" value="TreeGrafter"/>
</dbReference>
<keyword evidence="4" id="KW-0862">Zinc</keyword>
<accession>A0A830F5U0</accession>
<dbReference type="Proteomes" id="UP000607197">
    <property type="component" value="Unassembled WGS sequence"/>
</dbReference>
<evidence type="ECO:0000256" key="2">
    <source>
        <dbReference type="ARBA" id="ARBA00022723"/>
    </source>
</evidence>
<protein>
    <submittedName>
        <fullName evidence="5">Creatininase</fullName>
    </submittedName>
</protein>
<dbReference type="PANTHER" id="PTHR35005">
    <property type="entry name" value="3-DEHYDRO-SCYLLO-INOSOSE HYDROLASE"/>
    <property type="match status" value="1"/>
</dbReference>
<dbReference type="Pfam" id="PF02633">
    <property type="entry name" value="Creatininase"/>
    <property type="match status" value="1"/>
</dbReference>
<dbReference type="GO" id="GO:0016811">
    <property type="term" value="F:hydrolase activity, acting on carbon-nitrogen (but not peptide) bonds, in linear amides"/>
    <property type="evidence" value="ECO:0007669"/>
    <property type="project" value="TreeGrafter"/>
</dbReference>
<reference evidence="5" key="1">
    <citation type="journal article" date="2014" name="Int. J. Syst. Evol. Microbiol.">
        <title>Complete genome sequence of Corynebacterium casei LMG S-19264T (=DSM 44701T), isolated from a smear-ripened cheese.</title>
        <authorList>
            <consortium name="US DOE Joint Genome Institute (JGI-PGF)"/>
            <person name="Walter F."/>
            <person name="Albersmeier A."/>
            <person name="Kalinowski J."/>
            <person name="Ruckert C."/>
        </authorList>
    </citation>
    <scope>NUCLEOTIDE SEQUENCE</scope>
    <source>
        <strain evidence="5">JCM 19596</strain>
    </source>
</reference>
<dbReference type="EMBL" id="BMPG01000003">
    <property type="protein sequence ID" value="GGL66205.1"/>
    <property type="molecule type" value="Genomic_DNA"/>
</dbReference>
<evidence type="ECO:0000256" key="3">
    <source>
        <dbReference type="ARBA" id="ARBA00022801"/>
    </source>
</evidence>
<organism evidence="5 6">
    <name type="scientific">Halocalculus aciditolerans</name>
    <dbReference type="NCBI Taxonomy" id="1383812"/>
    <lineage>
        <taxon>Archaea</taxon>
        <taxon>Methanobacteriati</taxon>
        <taxon>Methanobacteriota</taxon>
        <taxon>Stenosarchaea group</taxon>
        <taxon>Halobacteria</taxon>
        <taxon>Halobacteriales</taxon>
        <taxon>Halobacteriaceae</taxon>
        <taxon>Halocalculus</taxon>
    </lineage>
</organism>
<proteinExistence type="predicted"/>
<keyword evidence="2" id="KW-0479">Metal-binding</keyword>